<protein>
    <submittedName>
        <fullName evidence="2">Uncharacterized protein</fullName>
    </submittedName>
</protein>
<reference evidence="2" key="1">
    <citation type="journal article" date="2014" name="Front. Microbiol.">
        <title>High frequency of phylogenetically diverse reductive dehalogenase-homologous genes in deep subseafloor sedimentary metagenomes.</title>
        <authorList>
            <person name="Kawai M."/>
            <person name="Futagami T."/>
            <person name="Toyoda A."/>
            <person name="Takaki Y."/>
            <person name="Nishi S."/>
            <person name="Hori S."/>
            <person name="Arai W."/>
            <person name="Tsubouchi T."/>
            <person name="Morono Y."/>
            <person name="Uchiyama I."/>
            <person name="Ito T."/>
            <person name="Fujiyama A."/>
            <person name="Inagaki F."/>
            <person name="Takami H."/>
        </authorList>
    </citation>
    <scope>NUCLEOTIDE SEQUENCE</scope>
    <source>
        <strain evidence="2">Expedition CK06-06</strain>
    </source>
</reference>
<name>X1JAT7_9ZZZZ</name>
<evidence type="ECO:0000256" key="1">
    <source>
        <dbReference type="SAM" id="Phobius"/>
    </source>
</evidence>
<feature type="transmembrane region" description="Helical" evidence="1">
    <location>
        <begin position="19"/>
        <end position="37"/>
    </location>
</feature>
<keyword evidence="1" id="KW-0472">Membrane</keyword>
<sequence length="57" mass="6762">MGSAFNLGKIFGIQFRLHYTWFVIFVLITVSLSWQYFPLTYPDWNNSTYWVSGIFTS</sequence>
<proteinExistence type="predicted"/>
<accession>X1JAT7</accession>
<comment type="caution">
    <text evidence="2">The sequence shown here is derived from an EMBL/GenBank/DDBJ whole genome shotgun (WGS) entry which is preliminary data.</text>
</comment>
<gene>
    <name evidence="2" type="ORF">S03H2_48013</name>
</gene>
<keyword evidence="1" id="KW-0812">Transmembrane</keyword>
<evidence type="ECO:0000313" key="2">
    <source>
        <dbReference type="EMBL" id="GAH75454.1"/>
    </source>
</evidence>
<organism evidence="2">
    <name type="scientific">marine sediment metagenome</name>
    <dbReference type="NCBI Taxonomy" id="412755"/>
    <lineage>
        <taxon>unclassified sequences</taxon>
        <taxon>metagenomes</taxon>
        <taxon>ecological metagenomes</taxon>
    </lineage>
</organism>
<dbReference type="AlphaFoldDB" id="X1JAT7"/>
<keyword evidence="1" id="KW-1133">Transmembrane helix</keyword>
<feature type="non-terminal residue" evidence="2">
    <location>
        <position position="57"/>
    </location>
</feature>
<dbReference type="EMBL" id="BARU01030235">
    <property type="protein sequence ID" value="GAH75454.1"/>
    <property type="molecule type" value="Genomic_DNA"/>
</dbReference>